<dbReference type="CDD" id="cd00293">
    <property type="entry name" value="USP-like"/>
    <property type="match status" value="1"/>
</dbReference>
<proteinExistence type="predicted"/>
<dbReference type="Pfam" id="PF00582">
    <property type="entry name" value="Usp"/>
    <property type="match status" value="1"/>
</dbReference>
<reference evidence="2 3" key="1">
    <citation type="submission" date="2016-10" db="EMBL/GenBank/DDBJ databases">
        <authorList>
            <person name="de Groot N.N."/>
        </authorList>
    </citation>
    <scope>NUCLEOTIDE SEQUENCE [LARGE SCALE GENOMIC DNA]</scope>
    <source>
        <strain evidence="2 3">DSM 19547</strain>
    </source>
</reference>
<dbReference type="InterPro" id="IPR014729">
    <property type="entry name" value="Rossmann-like_a/b/a_fold"/>
</dbReference>
<organism evidence="2 3">
    <name type="scientific">Tranquillimonas alkanivorans</name>
    <dbReference type="NCBI Taxonomy" id="441119"/>
    <lineage>
        <taxon>Bacteria</taxon>
        <taxon>Pseudomonadati</taxon>
        <taxon>Pseudomonadota</taxon>
        <taxon>Alphaproteobacteria</taxon>
        <taxon>Rhodobacterales</taxon>
        <taxon>Roseobacteraceae</taxon>
        <taxon>Tranquillimonas</taxon>
    </lineage>
</organism>
<dbReference type="Gene3D" id="3.40.50.620">
    <property type="entry name" value="HUPs"/>
    <property type="match status" value="1"/>
</dbReference>
<name>A0A1I5RBV5_9RHOB</name>
<evidence type="ECO:0000313" key="3">
    <source>
        <dbReference type="Proteomes" id="UP000199356"/>
    </source>
</evidence>
<dbReference type="STRING" id="441119.SAMN04488047_10891"/>
<dbReference type="RefSeq" id="WP_093421871.1">
    <property type="nucleotide sequence ID" value="NZ_FOXA01000008.1"/>
</dbReference>
<accession>A0A1I5RBV5</accession>
<sequence>MFSRIMIPVDLAHAGRLEKALKVAADLARHYEAELVYVGVTTNEPSSVAHTPQEFKQKLAAFAETQADTHGVRGRAHVITSHDPAVELDEGLIQASEDLKADLVVMATHIPNLSDRIWSSHGGTLAKQADASVFLVRGE</sequence>
<evidence type="ECO:0000313" key="2">
    <source>
        <dbReference type="EMBL" id="SFP55817.1"/>
    </source>
</evidence>
<keyword evidence="3" id="KW-1185">Reference proteome</keyword>
<gene>
    <name evidence="2" type="ORF">SAMN04488047_10891</name>
</gene>
<dbReference type="InterPro" id="IPR006016">
    <property type="entry name" value="UspA"/>
</dbReference>
<dbReference type="Proteomes" id="UP000199356">
    <property type="component" value="Unassembled WGS sequence"/>
</dbReference>
<evidence type="ECO:0000259" key="1">
    <source>
        <dbReference type="Pfam" id="PF00582"/>
    </source>
</evidence>
<dbReference type="SUPFAM" id="SSF52402">
    <property type="entry name" value="Adenine nucleotide alpha hydrolases-like"/>
    <property type="match status" value="1"/>
</dbReference>
<feature type="domain" description="UspA" evidence="1">
    <location>
        <begin position="1"/>
        <end position="137"/>
    </location>
</feature>
<dbReference type="EMBL" id="FOXA01000008">
    <property type="protein sequence ID" value="SFP55817.1"/>
    <property type="molecule type" value="Genomic_DNA"/>
</dbReference>
<dbReference type="AlphaFoldDB" id="A0A1I5RBV5"/>
<dbReference type="OrthoDB" id="9792500at2"/>
<protein>
    <submittedName>
        <fullName evidence="2">Nucleotide-binding universal stress protein, UspA family</fullName>
    </submittedName>
</protein>